<keyword evidence="7" id="KW-0807">Transducer</keyword>
<comment type="subcellular location">
    <subcellularLocation>
        <location evidence="1">Membrane</location>
        <topology evidence="1">Multi-pass membrane protein</topology>
    </subcellularLocation>
</comment>
<evidence type="ECO:0000313" key="11">
    <source>
        <dbReference type="Proteomes" id="UP001152320"/>
    </source>
</evidence>
<keyword evidence="2 8" id="KW-0812">Transmembrane</keyword>
<evidence type="ECO:0000256" key="7">
    <source>
        <dbReference type="ARBA" id="ARBA00023224"/>
    </source>
</evidence>
<evidence type="ECO:0000256" key="8">
    <source>
        <dbReference type="SAM" id="Phobius"/>
    </source>
</evidence>
<dbReference type="SUPFAM" id="SSF81321">
    <property type="entry name" value="Family A G protein-coupled receptor-like"/>
    <property type="match status" value="1"/>
</dbReference>
<proteinExistence type="predicted"/>
<feature type="transmembrane region" description="Helical" evidence="8">
    <location>
        <begin position="230"/>
        <end position="251"/>
    </location>
</feature>
<dbReference type="Gene3D" id="1.20.1070.10">
    <property type="entry name" value="Rhodopsin 7-helix transmembrane proteins"/>
    <property type="match status" value="1"/>
</dbReference>
<evidence type="ECO:0000256" key="4">
    <source>
        <dbReference type="ARBA" id="ARBA00023040"/>
    </source>
</evidence>
<dbReference type="OrthoDB" id="9975554at2759"/>
<feature type="transmembrane region" description="Helical" evidence="8">
    <location>
        <begin position="283"/>
        <end position="302"/>
    </location>
</feature>
<comment type="caution">
    <text evidence="10">The sequence shown here is derived from an EMBL/GenBank/DDBJ whole genome shotgun (WGS) entry which is preliminary data.</text>
</comment>
<keyword evidence="4" id="KW-0297">G-protein coupled receptor</keyword>
<organism evidence="10 11">
    <name type="scientific">Holothuria leucospilota</name>
    <name type="common">Black long sea cucumber</name>
    <name type="synonym">Mertensiothuria leucospilota</name>
    <dbReference type="NCBI Taxonomy" id="206669"/>
    <lineage>
        <taxon>Eukaryota</taxon>
        <taxon>Metazoa</taxon>
        <taxon>Echinodermata</taxon>
        <taxon>Eleutherozoa</taxon>
        <taxon>Echinozoa</taxon>
        <taxon>Holothuroidea</taxon>
        <taxon>Aspidochirotacea</taxon>
        <taxon>Aspidochirotida</taxon>
        <taxon>Holothuriidae</taxon>
        <taxon>Holothuria</taxon>
    </lineage>
</organism>
<feature type="domain" description="G-protein coupled receptors family 1 profile" evidence="9">
    <location>
        <begin position="47"/>
        <end position="302"/>
    </location>
</feature>
<evidence type="ECO:0000256" key="5">
    <source>
        <dbReference type="ARBA" id="ARBA00023136"/>
    </source>
</evidence>
<dbReference type="EMBL" id="JAIZAY010000003">
    <property type="protein sequence ID" value="KAJ8044854.1"/>
    <property type="molecule type" value="Genomic_DNA"/>
</dbReference>
<evidence type="ECO:0000256" key="2">
    <source>
        <dbReference type="ARBA" id="ARBA00022692"/>
    </source>
</evidence>
<dbReference type="InterPro" id="IPR000276">
    <property type="entry name" value="GPCR_Rhodpsn"/>
</dbReference>
<dbReference type="CDD" id="cd00637">
    <property type="entry name" value="7tm_classA_rhodopsin-like"/>
    <property type="match status" value="1"/>
</dbReference>
<dbReference type="GO" id="GO:0016020">
    <property type="term" value="C:membrane"/>
    <property type="evidence" value="ECO:0007669"/>
    <property type="project" value="UniProtKB-SubCell"/>
</dbReference>
<reference evidence="10" key="1">
    <citation type="submission" date="2021-10" db="EMBL/GenBank/DDBJ databases">
        <title>Tropical sea cucumber genome reveals ecological adaptation and Cuvierian tubules defense mechanism.</title>
        <authorList>
            <person name="Chen T."/>
        </authorList>
    </citation>
    <scope>NUCLEOTIDE SEQUENCE</scope>
    <source>
        <strain evidence="10">Nanhai2018</strain>
        <tissue evidence="10">Muscle</tissue>
    </source>
</reference>
<evidence type="ECO:0000259" key="9">
    <source>
        <dbReference type="PROSITE" id="PS50262"/>
    </source>
</evidence>
<feature type="transmembrane region" description="Helical" evidence="8">
    <location>
        <begin position="112"/>
        <end position="132"/>
    </location>
</feature>
<keyword evidence="3 8" id="KW-1133">Transmembrane helix</keyword>
<feature type="transmembrane region" description="Helical" evidence="8">
    <location>
        <begin position="153"/>
        <end position="173"/>
    </location>
</feature>
<feature type="transmembrane region" description="Helical" evidence="8">
    <location>
        <begin position="179"/>
        <end position="210"/>
    </location>
</feature>
<accession>A0A9Q1CI03</accession>
<dbReference type="GO" id="GO:0004930">
    <property type="term" value="F:G protein-coupled receptor activity"/>
    <property type="evidence" value="ECO:0007669"/>
    <property type="project" value="UniProtKB-KW"/>
</dbReference>
<gene>
    <name evidence="10" type="ORF">HOLleu_07728</name>
</gene>
<dbReference type="AlphaFoldDB" id="A0A9Q1CI03"/>
<keyword evidence="6" id="KW-0675">Receptor</keyword>
<dbReference type="PANTHER" id="PTHR24243">
    <property type="entry name" value="G-PROTEIN COUPLED RECEPTOR"/>
    <property type="match status" value="1"/>
</dbReference>
<feature type="transmembrane region" description="Helical" evidence="8">
    <location>
        <begin position="34"/>
        <end position="55"/>
    </location>
</feature>
<evidence type="ECO:0000256" key="3">
    <source>
        <dbReference type="ARBA" id="ARBA00022989"/>
    </source>
</evidence>
<dbReference type="Proteomes" id="UP001152320">
    <property type="component" value="Chromosome 3"/>
</dbReference>
<evidence type="ECO:0000256" key="6">
    <source>
        <dbReference type="ARBA" id="ARBA00023170"/>
    </source>
</evidence>
<dbReference type="InterPro" id="IPR017452">
    <property type="entry name" value="GPCR_Rhodpsn_7TM"/>
</dbReference>
<dbReference type="PRINTS" id="PR00237">
    <property type="entry name" value="GPCRRHODOPSN"/>
</dbReference>
<protein>
    <recommendedName>
        <fullName evidence="9">G-protein coupled receptors family 1 profile domain-containing protein</fullName>
    </recommendedName>
</protein>
<dbReference type="PROSITE" id="PS50262">
    <property type="entry name" value="G_PROTEIN_RECEP_F1_2"/>
    <property type="match status" value="1"/>
</dbReference>
<dbReference type="Pfam" id="PF00001">
    <property type="entry name" value="7tm_1"/>
    <property type="match status" value="1"/>
</dbReference>
<feature type="transmembrane region" description="Helical" evidence="8">
    <location>
        <begin position="67"/>
        <end position="92"/>
    </location>
</feature>
<dbReference type="PANTHER" id="PTHR24243:SF208">
    <property type="entry name" value="PYROKININ-1 RECEPTOR"/>
    <property type="match status" value="1"/>
</dbReference>
<evidence type="ECO:0000256" key="1">
    <source>
        <dbReference type="ARBA" id="ARBA00004141"/>
    </source>
</evidence>
<evidence type="ECO:0000313" key="10">
    <source>
        <dbReference type="EMBL" id="KAJ8044854.1"/>
    </source>
</evidence>
<sequence length="347" mass="39775">MNGTIFQTIQYPHRLSLFLKIVDSTKSASQVFHIFLWLFLIFCGFCTNGVFLATLRKTPQLSRRTINRLLMIISIVDLLILTNELLFIVYPFFVRHVPWQDSFYSPLVVGSVWFYIIFEHISEGLLVAIAYERFRAICFPLKNLSESRMLAKSLAIVVVIAVSFTSFFAYIFYCAKSTFLVIFFVLLIAPSAIPFLISTVLYTCVIYVVLTVKTDRSATDKRRIKKRNNLALQVIPVLATNTLVYFVLSALRKYFDTVLGRSFSEISASTEDMQDAIDHVWHWASYMAICTILNSAVNPIIYNIGGQEYRKALCNSFSLGCLTRFANVIGVNYSHPKIRTNREFQLE</sequence>
<keyword evidence="11" id="KW-1185">Reference proteome</keyword>
<keyword evidence="5 8" id="KW-0472">Membrane</keyword>
<name>A0A9Q1CI03_HOLLE</name>